<evidence type="ECO:0000313" key="2">
    <source>
        <dbReference type="Proteomes" id="UP000552615"/>
    </source>
</evidence>
<dbReference type="Proteomes" id="UP000552615">
    <property type="component" value="Unassembled WGS sequence"/>
</dbReference>
<dbReference type="AlphaFoldDB" id="A0A7Y0A6Y6"/>
<dbReference type="RefSeq" id="WP_169231208.1">
    <property type="nucleotide sequence ID" value="NZ_JABBGF010000002.1"/>
</dbReference>
<protein>
    <recommendedName>
        <fullName evidence="3">VCBS repeat-containing protein</fullName>
    </recommendedName>
</protein>
<keyword evidence="2" id="KW-1185">Reference proteome</keyword>
<dbReference type="NCBIfam" id="NF047539">
    <property type="entry name" value="XAC2610_fam"/>
    <property type="match status" value="1"/>
</dbReference>
<organism evidence="1 2">
    <name type="scientific">Chryseobacterium cheonjiense</name>
    <dbReference type="NCBI Taxonomy" id="2728845"/>
    <lineage>
        <taxon>Bacteria</taxon>
        <taxon>Pseudomonadati</taxon>
        <taxon>Bacteroidota</taxon>
        <taxon>Flavobacteriia</taxon>
        <taxon>Flavobacteriales</taxon>
        <taxon>Weeksellaceae</taxon>
        <taxon>Chryseobacterium group</taxon>
        <taxon>Chryseobacterium</taxon>
    </lineage>
</organism>
<dbReference type="InterPro" id="IPR058087">
    <property type="entry name" value="XAC2610_dom"/>
</dbReference>
<dbReference type="EMBL" id="JABBGF010000002">
    <property type="protein sequence ID" value="NML57812.1"/>
    <property type="molecule type" value="Genomic_DNA"/>
</dbReference>
<evidence type="ECO:0008006" key="3">
    <source>
        <dbReference type="Google" id="ProtNLM"/>
    </source>
</evidence>
<proteinExistence type="predicted"/>
<accession>A0A7Y0A6Y6</accession>
<reference evidence="1 2" key="1">
    <citation type="submission" date="2020-04" db="EMBL/GenBank/DDBJ databases">
        <title>Chryseobacterium sp. RJ-7-14 sp. nov., isolated from Jeju soil.</title>
        <authorList>
            <person name="Dahal R.H."/>
            <person name="Chaudhary D.K."/>
        </authorList>
    </citation>
    <scope>NUCLEOTIDE SEQUENCE [LARGE SCALE GENOMIC DNA]</scope>
    <source>
        <strain evidence="1 2">RJ-7-14</strain>
    </source>
</reference>
<gene>
    <name evidence="1" type="ORF">HHL20_10700</name>
</gene>
<sequence>MQKFYFDKDGLTGINAEISDFNGDGFKDLMYQSGIAGRGGNTIRKLFIYDPKSKEFIYIKNSDHYPNLSYNSDLKCINSLILTGSTITSFLKIKSDSLDEFARVDVSDTIVVEEKDSSGKFRVIEKRKFTGNDDDFYKTFRRYKPLEY</sequence>
<evidence type="ECO:0000313" key="1">
    <source>
        <dbReference type="EMBL" id="NML57812.1"/>
    </source>
</evidence>
<comment type="caution">
    <text evidence="1">The sequence shown here is derived from an EMBL/GenBank/DDBJ whole genome shotgun (WGS) entry which is preliminary data.</text>
</comment>
<name>A0A7Y0A6Y6_9FLAO</name>